<dbReference type="Proteomes" id="UP000681722">
    <property type="component" value="Unassembled WGS sequence"/>
</dbReference>
<feature type="compositionally biased region" description="Low complexity" evidence="4">
    <location>
        <begin position="170"/>
        <end position="181"/>
    </location>
</feature>
<dbReference type="Pfam" id="PF00168">
    <property type="entry name" value="C2"/>
    <property type="match status" value="2"/>
</dbReference>
<feature type="domain" description="C2" evidence="6">
    <location>
        <begin position="1122"/>
        <end position="1242"/>
    </location>
</feature>
<feature type="region of interest" description="Disordered" evidence="4">
    <location>
        <begin position="839"/>
        <end position="879"/>
    </location>
</feature>
<keyword evidence="5" id="KW-1133">Transmembrane helix</keyword>
<evidence type="ECO:0000259" key="6">
    <source>
        <dbReference type="PROSITE" id="PS50004"/>
    </source>
</evidence>
<feature type="compositionally biased region" description="Polar residues" evidence="4">
    <location>
        <begin position="996"/>
        <end position="1011"/>
    </location>
</feature>
<evidence type="ECO:0000256" key="1">
    <source>
        <dbReference type="ARBA" id="ARBA00004370"/>
    </source>
</evidence>
<dbReference type="GO" id="GO:0006887">
    <property type="term" value="P:exocytosis"/>
    <property type="evidence" value="ECO:0007669"/>
    <property type="project" value="TreeGrafter"/>
</dbReference>
<name>A0A814SVI8_9BILA</name>
<feature type="region of interest" description="Disordered" evidence="4">
    <location>
        <begin position="428"/>
        <end position="454"/>
    </location>
</feature>
<feature type="compositionally biased region" description="Basic and acidic residues" evidence="4">
    <location>
        <begin position="775"/>
        <end position="785"/>
    </location>
</feature>
<feature type="compositionally biased region" description="Polar residues" evidence="4">
    <location>
        <begin position="534"/>
        <end position="546"/>
    </location>
</feature>
<dbReference type="GO" id="GO:0005886">
    <property type="term" value="C:plasma membrane"/>
    <property type="evidence" value="ECO:0007669"/>
    <property type="project" value="TreeGrafter"/>
</dbReference>
<dbReference type="Proteomes" id="UP000663829">
    <property type="component" value="Unassembled WGS sequence"/>
</dbReference>
<evidence type="ECO:0000313" key="9">
    <source>
        <dbReference type="Proteomes" id="UP000663829"/>
    </source>
</evidence>
<sequence>MDKEHRGTQLLSFSGEWIYLLRSNLRKDSVTASEVIKKSLSPSSTQKFHSESSSDEESEDSRPAYQKRLWEQQPNRPAPKKAANKKTQPNPLLVQKETDEKRLNDLLKRTENRPRNHVYNSIPSSLTSSTNSNLNSFAKPRARAVSQQHQLQPQQQQQRHGSEDDSSHYTGRNSSGSTTNTAQTTSSIIYQNAKSNNNKKKQTDSIPDSLHTLTPDSGVYPLTVSNVKRASIGTDCASVTSSEWDDKSERGDTSIKHKSHSLFKRSKHSLKHGSSQSVRNVLAHLSGSRTSLNKELAEKKRRNLTVIYYIYFTIKLYYFIIFMYEILKSNMPTYNPSSSPKILSTLNTNSDKLIYKQDCIVHVFQHWKLKTQETKHFTQTTQTSRFSPQIPLSINTSTFNTPSINYQQQSQIKIVPSEKKTINTSNVHSLQNSEPAKSVYHDSKIDNKDGNSMTINGIKDRQKIQTEENISLPKLLKKSFVRSHHSLKKSLSTPTLKPENDLDEQYKRSQKSQQRFPEIVVKKLELHAQTKSSLTRTSSFAQTKTTDTVDERGKSSLSTSHLACHRRTLSSSSDTSSRTPIVFIAPKPKPKVTSSVSLEELTLGKRSATLQRHNAFNDHNRRPQPRIKPRFYLQSSTSSLEYTATDSSSDDEKSLTIRVPKMRKKDVLKIETCINIPTAIIITDVHGRSKTYSEHTDEDKEDEDIIEDNVPLSSLILKKTVDISDIKNELTSLGPDDTFDIHVEEPIIIKSASVHSDMEKRSLGEILEEEEENENDSKTNDGTRLDRILSKEFDRIEAFSRSRSNVSVDDEDGKSSNNSDRIKTGVIVVNNYVVPTTTTDFDDKQSLSSRSSLGREEEMLLNTNKYSTKESSSSSSRSIKRRWSDSVIAKIQNFKLHRESHTQKRKSKIYNDSDLIFYDDIANNSQINVNSYDDNEKLPSDENKSIKTRSSRADSVSTVRSNATTTNQHRSITPINTQENTDNDNNNDNDNDRESIVSQATHRSISKNTENSSKERTSSIGTTASLEQRISAVSPPAAASSTRASSVANVAEEVDSDDDIDTTFEQAKVGLQAKASSMMDIRVSGRHHHNGATVGWSKFLTGSRQSLASVKSEVGARYDLEISGTIDLKISYNLQTGSLEINVIKCSKLASAKGSTSDPYVKMYLLPDRSKSSKRKTTVKKGTVEPVYGEKFRYNLSKQEFETRILWISVWSDGKLGNNHFLGEIHIPLANCIINKTQTYTLLAKMHKRDLNPGLEPTMGPGEIEFQLSFVGNSKNKEIGTLQVNQISAKNVYYGKHSVDAYIKGVLLPEKIKRKVSILRKGPNPKWEIPLRYEGTAVSHLHEQSLEISIWNHERFRKNMVGLSEGKPVKWADSTVKERTAWEDFLTHPELRQAVVKLPLRPPYTEK</sequence>
<dbReference type="GO" id="GO:0070382">
    <property type="term" value="C:exocytic vesicle"/>
    <property type="evidence" value="ECO:0007669"/>
    <property type="project" value="TreeGrafter"/>
</dbReference>
<feature type="compositionally biased region" description="Polar residues" evidence="4">
    <location>
        <begin position="953"/>
        <end position="980"/>
    </location>
</feature>
<keyword evidence="3 5" id="KW-0472">Membrane</keyword>
<organism evidence="7 9">
    <name type="scientific">Didymodactylos carnosus</name>
    <dbReference type="NCBI Taxonomy" id="1234261"/>
    <lineage>
        <taxon>Eukaryota</taxon>
        <taxon>Metazoa</taxon>
        <taxon>Spiralia</taxon>
        <taxon>Gnathifera</taxon>
        <taxon>Rotifera</taxon>
        <taxon>Eurotatoria</taxon>
        <taxon>Bdelloidea</taxon>
        <taxon>Philodinida</taxon>
        <taxon>Philodinidae</taxon>
        <taxon>Didymodactylos</taxon>
    </lineage>
</organism>
<dbReference type="GO" id="GO:0042043">
    <property type="term" value="F:neurexin family protein binding"/>
    <property type="evidence" value="ECO:0007669"/>
    <property type="project" value="TreeGrafter"/>
</dbReference>
<dbReference type="SUPFAM" id="SSF49562">
    <property type="entry name" value="C2 domain (Calcium/lipid-binding domain, CaLB)"/>
    <property type="match status" value="2"/>
</dbReference>
<feature type="compositionally biased region" description="Polar residues" evidence="4">
    <location>
        <begin position="1018"/>
        <end position="1028"/>
    </location>
</feature>
<feature type="region of interest" description="Disordered" evidence="4">
    <location>
        <begin position="486"/>
        <end position="514"/>
    </location>
</feature>
<dbReference type="EMBL" id="CAJOBC010006954">
    <property type="protein sequence ID" value="CAF3916609.1"/>
    <property type="molecule type" value="Genomic_DNA"/>
</dbReference>
<feature type="compositionally biased region" description="Low complexity" evidence="4">
    <location>
        <begin position="865"/>
        <end position="877"/>
    </location>
</feature>
<feature type="compositionally biased region" description="Low complexity" evidence="4">
    <location>
        <begin position="1031"/>
        <end position="1051"/>
    </location>
</feature>
<evidence type="ECO:0000313" key="7">
    <source>
        <dbReference type="EMBL" id="CAF1153129.1"/>
    </source>
</evidence>
<feature type="region of interest" description="Disordered" evidence="4">
    <location>
        <begin position="534"/>
        <end position="577"/>
    </location>
</feature>
<gene>
    <name evidence="7" type="ORF">GPM918_LOCUS21288</name>
    <name evidence="8" type="ORF">SRO942_LOCUS21284</name>
</gene>
<evidence type="ECO:0000256" key="4">
    <source>
        <dbReference type="SAM" id="MobiDB-lite"/>
    </source>
</evidence>
<feature type="compositionally biased region" description="Basic and acidic residues" evidence="4">
    <location>
        <begin position="439"/>
        <end position="449"/>
    </location>
</feature>
<evidence type="ECO:0000256" key="2">
    <source>
        <dbReference type="ARBA" id="ARBA00022737"/>
    </source>
</evidence>
<dbReference type="Gene3D" id="2.60.40.150">
    <property type="entry name" value="C2 domain"/>
    <property type="match status" value="2"/>
</dbReference>
<feature type="region of interest" description="Disordered" evidence="4">
    <location>
        <begin position="929"/>
        <end position="1055"/>
    </location>
</feature>
<dbReference type="SMART" id="SM00239">
    <property type="entry name" value="C2"/>
    <property type="match status" value="2"/>
</dbReference>
<feature type="compositionally biased region" description="Low complexity" evidence="4">
    <location>
        <begin position="124"/>
        <end position="136"/>
    </location>
</feature>
<dbReference type="PANTHER" id="PTHR45716">
    <property type="entry name" value="BITESIZE, ISOFORM I"/>
    <property type="match status" value="1"/>
</dbReference>
<protein>
    <recommendedName>
        <fullName evidence="6">C2 domain-containing protein</fullName>
    </recommendedName>
</protein>
<feature type="domain" description="C2" evidence="6">
    <location>
        <begin position="1260"/>
        <end position="1383"/>
    </location>
</feature>
<dbReference type="EMBL" id="CAJNOQ010006955">
    <property type="protein sequence ID" value="CAF1153129.1"/>
    <property type="molecule type" value="Genomic_DNA"/>
</dbReference>
<dbReference type="InterPro" id="IPR035892">
    <property type="entry name" value="C2_domain_sf"/>
</dbReference>
<dbReference type="FunFam" id="2.60.40.150:FF:000006">
    <property type="entry name" value="Synaptotagmin-like 5, isoform CRA_a"/>
    <property type="match status" value="1"/>
</dbReference>
<proteinExistence type="predicted"/>
<keyword evidence="5" id="KW-0812">Transmembrane</keyword>
<comment type="subcellular location">
    <subcellularLocation>
        <location evidence="1">Membrane</location>
    </subcellularLocation>
</comment>
<evidence type="ECO:0000313" key="8">
    <source>
        <dbReference type="EMBL" id="CAF3916609.1"/>
    </source>
</evidence>
<keyword evidence="9" id="KW-1185">Reference proteome</keyword>
<feature type="transmembrane region" description="Helical" evidence="5">
    <location>
        <begin position="306"/>
        <end position="327"/>
    </location>
</feature>
<accession>A0A814SVI8</accession>
<feature type="region of interest" description="Disordered" evidence="4">
    <location>
        <begin position="765"/>
        <end position="785"/>
    </location>
</feature>
<reference evidence="7" key="1">
    <citation type="submission" date="2021-02" db="EMBL/GenBank/DDBJ databases">
        <authorList>
            <person name="Nowell W R."/>
        </authorList>
    </citation>
    <scope>NUCLEOTIDE SEQUENCE</scope>
</reference>
<feature type="region of interest" description="Disordered" evidence="4">
    <location>
        <begin position="31"/>
        <end position="219"/>
    </location>
</feature>
<keyword evidence="2" id="KW-0677">Repeat</keyword>
<dbReference type="PROSITE" id="PS50004">
    <property type="entry name" value="C2"/>
    <property type="match status" value="2"/>
</dbReference>
<dbReference type="PANTHER" id="PTHR45716:SF1">
    <property type="entry name" value="SYNAPTOTAGMIN-LIKE PROTEIN 3"/>
    <property type="match status" value="1"/>
</dbReference>
<dbReference type="OrthoDB" id="195679at2759"/>
<evidence type="ECO:0000256" key="5">
    <source>
        <dbReference type="SAM" id="Phobius"/>
    </source>
</evidence>
<comment type="caution">
    <text evidence="7">The sequence shown here is derived from an EMBL/GenBank/DDBJ whole genome shotgun (WGS) entry which is preliminary data.</text>
</comment>
<feature type="compositionally biased region" description="Basic and acidic residues" evidence="4">
    <location>
        <begin position="96"/>
        <end position="114"/>
    </location>
</feature>
<feature type="compositionally biased region" description="Basic and acidic residues" evidence="4">
    <location>
        <begin position="934"/>
        <end position="945"/>
    </location>
</feature>
<dbReference type="CDD" id="cd08521">
    <property type="entry name" value="C2A_SLP"/>
    <property type="match status" value="1"/>
</dbReference>
<feature type="compositionally biased region" description="Low complexity" evidence="4">
    <location>
        <begin position="147"/>
        <end position="158"/>
    </location>
</feature>
<dbReference type="InterPro" id="IPR000008">
    <property type="entry name" value="C2_dom"/>
</dbReference>
<feature type="compositionally biased region" description="Basic and acidic residues" evidence="4">
    <location>
        <begin position="498"/>
        <end position="507"/>
    </location>
</feature>
<evidence type="ECO:0000256" key="3">
    <source>
        <dbReference type="ARBA" id="ARBA00023136"/>
    </source>
</evidence>